<dbReference type="RefSeq" id="WP_124766458.1">
    <property type="nucleotide sequence ID" value="NZ_JAFBDY010000019.1"/>
</dbReference>
<gene>
    <name evidence="3" type="ORF">EBB45_16575</name>
</gene>
<dbReference type="InterPro" id="IPR011990">
    <property type="entry name" value="TPR-like_helical_dom_sf"/>
</dbReference>
<evidence type="ECO:0000313" key="3">
    <source>
        <dbReference type="EMBL" id="RQW73484.1"/>
    </source>
</evidence>
<dbReference type="Pfam" id="PF12844">
    <property type="entry name" value="HTH_19"/>
    <property type="match status" value="1"/>
</dbReference>
<dbReference type="InterPro" id="IPR001387">
    <property type="entry name" value="Cro/C1-type_HTH"/>
</dbReference>
<evidence type="ECO:0000259" key="2">
    <source>
        <dbReference type="PROSITE" id="PS50943"/>
    </source>
</evidence>
<dbReference type="InterPro" id="IPR050807">
    <property type="entry name" value="TransReg_Diox_bact_type"/>
</dbReference>
<comment type="caution">
    <text evidence="3">The sequence shown here is derived from an EMBL/GenBank/DDBJ whole genome shotgun (WGS) entry which is preliminary data.</text>
</comment>
<dbReference type="InterPro" id="IPR010982">
    <property type="entry name" value="Lambda_DNA-bd_dom_sf"/>
</dbReference>
<dbReference type="Proteomes" id="UP000274033">
    <property type="component" value="Unassembled WGS sequence"/>
</dbReference>
<dbReference type="EMBL" id="RRCT01000020">
    <property type="protein sequence ID" value="RQW73484.1"/>
    <property type="molecule type" value="Genomic_DNA"/>
</dbReference>
<dbReference type="SMART" id="SM00530">
    <property type="entry name" value="HTH_XRE"/>
    <property type="match status" value="1"/>
</dbReference>
<evidence type="ECO:0000256" key="1">
    <source>
        <dbReference type="ARBA" id="ARBA00023125"/>
    </source>
</evidence>
<dbReference type="AlphaFoldDB" id="A0A3N9UAD4"/>
<proteinExistence type="predicted"/>
<evidence type="ECO:0000313" key="4">
    <source>
        <dbReference type="Proteomes" id="UP000274033"/>
    </source>
</evidence>
<keyword evidence="4" id="KW-1185">Reference proteome</keyword>
<dbReference type="GO" id="GO:0005829">
    <property type="term" value="C:cytosol"/>
    <property type="evidence" value="ECO:0007669"/>
    <property type="project" value="TreeGrafter"/>
</dbReference>
<dbReference type="SUPFAM" id="SSF47413">
    <property type="entry name" value="lambda repressor-like DNA-binding domains"/>
    <property type="match status" value="1"/>
</dbReference>
<feature type="domain" description="HTH cro/C1-type" evidence="2">
    <location>
        <begin position="8"/>
        <end position="61"/>
    </location>
</feature>
<dbReference type="Gene3D" id="1.25.40.10">
    <property type="entry name" value="Tetratricopeptide repeat domain"/>
    <property type="match status" value="1"/>
</dbReference>
<dbReference type="PANTHER" id="PTHR46797:SF1">
    <property type="entry name" value="METHYLPHOSPHONATE SYNTHASE"/>
    <property type="match status" value="1"/>
</dbReference>
<reference evidence="3 4" key="1">
    <citation type="journal article" date="2013" name="J. Microbiol.">
        <title>Lysinibacillus chungkukjangi sp. nov., isolated from Chungkukjang, Korean fermented soybean food.</title>
        <authorList>
            <person name="Kim S.J."/>
            <person name="Jang Y.H."/>
            <person name="Hamada M."/>
            <person name="Ahn J.H."/>
            <person name="Weon H.Y."/>
            <person name="Suzuki K."/>
            <person name="Whang K.S."/>
            <person name="Kwon S.W."/>
        </authorList>
    </citation>
    <scope>NUCLEOTIDE SEQUENCE [LARGE SCALE GENOMIC DNA]</scope>
    <source>
        <strain evidence="3 4">MCCC 1A12701</strain>
    </source>
</reference>
<dbReference type="PROSITE" id="PS50943">
    <property type="entry name" value="HTH_CROC1"/>
    <property type="match status" value="1"/>
</dbReference>
<dbReference type="CDD" id="cd00093">
    <property type="entry name" value="HTH_XRE"/>
    <property type="match status" value="1"/>
</dbReference>
<accession>A0A3N9UAD4</accession>
<name>A0A3N9UAD4_9BACI</name>
<protein>
    <submittedName>
        <fullName evidence="3">XRE family transcriptional regulator</fullName>
    </submittedName>
</protein>
<dbReference type="PANTHER" id="PTHR46797">
    <property type="entry name" value="HTH-TYPE TRANSCRIPTIONAL REGULATOR"/>
    <property type="match status" value="1"/>
</dbReference>
<dbReference type="GO" id="GO:0003677">
    <property type="term" value="F:DNA binding"/>
    <property type="evidence" value="ECO:0007669"/>
    <property type="project" value="UniProtKB-KW"/>
</dbReference>
<keyword evidence="1" id="KW-0238">DNA-binding</keyword>
<dbReference type="GO" id="GO:0003700">
    <property type="term" value="F:DNA-binding transcription factor activity"/>
    <property type="evidence" value="ECO:0007669"/>
    <property type="project" value="TreeGrafter"/>
</dbReference>
<organism evidence="3 4">
    <name type="scientific">Lysinibacillus composti</name>
    <dbReference type="NCBI Taxonomy" id="720633"/>
    <lineage>
        <taxon>Bacteria</taxon>
        <taxon>Bacillati</taxon>
        <taxon>Bacillota</taxon>
        <taxon>Bacilli</taxon>
        <taxon>Bacillales</taxon>
        <taxon>Bacillaceae</taxon>
        <taxon>Lysinibacillus</taxon>
    </lineage>
</organism>
<sequence length="417" mass="49083">MNGLGERIKKLRIEKKLTLAQLAGERLTKGMLSLIENGKAKPSMESLHYIAEQLGVDIVELLNEGNVKQFRKLLLEIEQAYKETASTFTKDELVQLNKLFQQLDDIREQLQGNTYEEVRLLDLHTRLNHQLHNVQDLSVMYDVITAYEKIHVYRRIISCYSFLCGMAFERNDYMIALHFMQEAEQRVQSYIHLIDPLSTLDMHYQLSVLYAAVDDSENTQHHLEHALEIAHKEKIYYRIDDFYRFILLQAISQGEQEKSKYYLTKLKQHADFTEDPVVKQYLTFCKAHYINFIDKEYERIPRLAKEINHDLTQEHALFVAKLFCIEETYAFWARGYYKEAIECSKEMNIPPNVYHPMELSLFYQCFAVRALCFVEEGDKEAAKRDIVQAYDGVKNFPNTIYKTYIHNAYGKILYGSK</sequence>
<dbReference type="OrthoDB" id="290878at2"/>